<dbReference type="NCBIfam" id="NF001527">
    <property type="entry name" value="PRK00364.1-2"/>
    <property type="match status" value="1"/>
</dbReference>
<evidence type="ECO:0000256" key="2">
    <source>
        <dbReference type="ARBA" id="ARBA00022490"/>
    </source>
</evidence>
<dbReference type="SUPFAM" id="SSF50129">
    <property type="entry name" value="GroES-like"/>
    <property type="match status" value="1"/>
</dbReference>
<evidence type="ECO:0000256" key="1">
    <source>
        <dbReference type="ARBA" id="ARBA00006975"/>
    </source>
</evidence>
<evidence type="ECO:0000313" key="7">
    <source>
        <dbReference type="Proteomes" id="UP000029227"/>
    </source>
</evidence>
<comment type="caution">
    <text evidence="6">The sequence shown here is derived from an EMBL/GenBank/DDBJ whole genome shotgun (WGS) entry which is preliminary data.</text>
</comment>
<comment type="function">
    <text evidence="4 5">Together with the chaperonin GroEL, plays an essential role in assisting protein folding. The GroEL-GroES system forms a nano-cage that allows encapsulation of the non-native substrate proteins and provides a physical environment optimized to promote and accelerate protein folding. GroES binds to the apical surface of the GroEL ring, thereby capping the opening of the GroEL channel.</text>
</comment>
<comment type="subcellular location">
    <subcellularLocation>
        <location evidence="4">Cytoplasm</location>
    </subcellularLocation>
</comment>
<dbReference type="PANTHER" id="PTHR10772">
    <property type="entry name" value="10 KDA HEAT SHOCK PROTEIN"/>
    <property type="match status" value="1"/>
</dbReference>
<dbReference type="NCBIfam" id="NF001531">
    <property type="entry name" value="PRK00364.2-2"/>
    <property type="match status" value="1"/>
</dbReference>
<dbReference type="InterPro" id="IPR018369">
    <property type="entry name" value="Chaprnonin_Cpn10_CS"/>
</dbReference>
<dbReference type="Proteomes" id="UP000029227">
    <property type="component" value="Unassembled WGS sequence"/>
</dbReference>
<sequence>MNIRPLHDRVIVERKEVESKSAGGIVLTGSAAEKSTRGTVLAVGKGRILENGTVQPLDVKVGDTVIFAEGYGTKTEKIDGKEVLIMSENDIMQSLNNPITSNLELRKED</sequence>
<dbReference type="eggNOG" id="COG0234">
    <property type="taxonomic scope" value="Bacteria"/>
</dbReference>
<dbReference type="FunFam" id="2.30.33.40:FF:000001">
    <property type="entry name" value="10 kDa chaperonin"/>
    <property type="match status" value="1"/>
</dbReference>
<dbReference type="GO" id="GO:0051087">
    <property type="term" value="F:protein-folding chaperone binding"/>
    <property type="evidence" value="ECO:0007669"/>
    <property type="project" value="TreeGrafter"/>
</dbReference>
<keyword evidence="3 4" id="KW-0143">Chaperone</keyword>
<dbReference type="GO" id="GO:0005524">
    <property type="term" value="F:ATP binding"/>
    <property type="evidence" value="ECO:0007669"/>
    <property type="project" value="InterPro"/>
</dbReference>
<organism evidence="6 7">
    <name type="scientific">Photobacterium aphoticum</name>
    <dbReference type="NCBI Taxonomy" id="754436"/>
    <lineage>
        <taxon>Bacteria</taxon>
        <taxon>Pseudomonadati</taxon>
        <taxon>Pseudomonadota</taxon>
        <taxon>Gammaproteobacteria</taxon>
        <taxon>Vibrionales</taxon>
        <taxon>Vibrionaceae</taxon>
        <taxon>Photobacterium</taxon>
    </lineage>
</organism>
<evidence type="ECO:0000256" key="3">
    <source>
        <dbReference type="ARBA" id="ARBA00023186"/>
    </source>
</evidence>
<dbReference type="PANTHER" id="PTHR10772:SF58">
    <property type="entry name" value="CO-CHAPERONIN GROES"/>
    <property type="match status" value="1"/>
</dbReference>
<dbReference type="SMART" id="SM00883">
    <property type="entry name" value="Cpn10"/>
    <property type="match status" value="1"/>
</dbReference>
<evidence type="ECO:0000256" key="5">
    <source>
        <dbReference type="RuleBase" id="RU000535"/>
    </source>
</evidence>
<keyword evidence="2 4" id="KW-0963">Cytoplasm</keyword>
<dbReference type="GO" id="GO:0051082">
    <property type="term" value="F:unfolded protein binding"/>
    <property type="evidence" value="ECO:0007669"/>
    <property type="project" value="TreeGrafter"/>
</dbReference>
<protein>
    <recommendedName>
        <fullName evidence="4">Co-chaperonin GroES</fullName>
    </recommendedName>
    <alternativeName>
        <fullName evidence="4">10 kDa chaperonin</fullName>
    </alternativeName>
    <alternativeName>
        <fullName evidence="4">Chaperonin-10</fullName>
        <shortName evidence="4">Cpn10</shortName>
    </alternativeName>
</protein>
<reference evidence="6 7" key="1">
    <citation type="journal article" date="2014" name="Genome Announc.">
        <title>Draft Genome Sequences of Two Vibrionaceae Species, Vibrio ponticus C121 and Photobacterium aphoticum C119, Isolated as Coral Reef Microbiota.</title>
        <authorList>
            <person name="Al-saari N."/>
            <person name="Meirelles P.M."/>
            <person name="Mino S."/>
            <person name="Suda W."/>
            <person name="Oshima K."/>
            <person name="Hattori M."/>
            <person name="Ohkuma M."/>
            <person name="Thompson F.L."/>
            <person name="Gomez-Gil B."/>
            <person name="Sawabe T."/>
            <person name="Sawabe T."/>
        </authorList>
    </citation>
    <scope>NUCLEOTIDE SEQUENCE [LARGE SCALE GENOMIC DNA]</scope>
    <source>
        <strain evidence="6 7">JCM 19237</strain>
    </source>
</reference>
<keyword evidence="6" id="KW-0346">Stress response</keyword>
<dbReference type="HAMAP" id="MF_00580">
    <property type="entry name" value="CH10"/>
    <property type="match status" value="1"/>
</dbReference>
<dbReference type="InterPro" id="IPR020818">
    <property type="entry name" value="Chaperonin_GroES"/>
</dbReference>
<dbReference type="AlphaFoldDB" id="A0A090QZW1"/>
<accession>A0A090QZW1</accession>
<comment type="similarity">
    <text evidence="1 4 5">Belongs to the GroES chaperonin family.</text>
</comment>
<dbReference type="GO" id="GO:0046872">
    <property type="term" value="F:metal ion binding"/>
    <property type="evidence" value="ECO:0007669"/>
    <property type="project" value="TreeGrafter"/>
</dbReference>
<dbReference type="GO" id="GO:0044183">
    <property type="term" value="F:protein folding chaperone"/>
    <property type="evidence" value="ECO:0007669"/>
    <property type="project" value="InterPro"/>
</dbReference>
<dbReference type="PROSITE" id="PS00681">
    <property type="entry name" value="CHAPERONINS_CPN10"/>
    <property type="match status" value="1"/>
</dbReference>
<dbReference type="GO" id="GO:0005737">
    <property type="term" value="C:cytoplasm"/>
    <property type="evidence" value="ECO:0007669"/>
    <property type="project" value="UniProtKB-SubCell"/>
</dbReference>
<dbReference type="STRING" id="754436.JCM19237_3328"/>
<proteinExistence type="inferred from homology"/>
<dbReference type="NCBIfam" id="NF001526">
    <property type="entry name" value="PRK00364.1-1"/>
    <property type="match status" value="1"/>
</dbReference>
<comment type="subunit">
    <text evidence="4">Heptamer of 7 subunits arranged in a ring. Interacts with the chaperonin GroEL.</text>
</comment>
<dbReference type="CDD" id="cd00320">
    <property type="entry name" value="cpn10"/>
    <property type="match status" value="1"/>
</dbReference>
<dbReference type="InterPro" id="IPR011032">
    <property type="entry name" value="GroES-like_sf"/>
</dbReference>
<dbReference type="Pfam" id="PF00166">
    <property type="entry name" value="Cpn10"/>
    <property type="match status" value="1"/>
</dbReference>
<dbReference type="PRINTS" id="PR00297">
    <property type="entry name" value="CHAPERONIN10"/>
</dbReference>
<dbReference type="InterPro" id="IPR037124">
    <property type="entry name" value="Chaperonin_GroES_sf"/>
</dbReference>
<evidence type="ECO:0000256" key="4">
    <source>
        <dbReference type="HAMAP-Rule" id="MF_00580"/>
    </source>
</evidence>
<evidence type="ECO:0000313" key="6">
    <source>
        <dbReference type="EMBL" id="GAL07389.1"/>
    </source>
</evidence>
<gene>
    <name evidence="4" type="primary">groES</name>
    <name evidence="4" type="synonym">groS</name>
    <name evidence="6" type="ORF">JCM19237_3328</name>
</gene>
<dbReference type="Gene3D" id="2.30.33.40">
    <property type="entry name" value="GroES chaperonin"/>
    <property type="match status" value="1"/>
</dbReference>
<dbReference type="EMBL" id="BBMN01000016">
    <property type="protein sequence ID" value="GAL07389.1"/>
    <property type="molecule type" value="Genomic_DNA"/>
</dbReference>
<name>A0A090QZW1_9GAMM</name>